<evidence type="ECO:0000313" key="2">
    <source>
        <dbReference type="EMBL" id="CBY08788.1"/>
    </source>
</evidence>
<dbReference type="EMBL" id="FN653033">
    <property type="protein sequence ID" value="CBY08788.1"/>
    <property type="molecule type" value="Genomic_DNA"/>
</dbReference>
<name>E4XBA5_OIKDI</name>
<evidence type="ECO:0000313" key="3">
    <source>
        <dbReference type="Proteomes" id="UP000001307"/>
    </source>
</evidence>
<evidence type="ECO:0000256" key="1">
    <source>
        <dbReference type="SAM" id="MobiDB-lite"/>
    </source>
</evidence>
<protein>
    <submittedName>
        <fullName evidence="2">Uncharacterized protein</fullName>
    </submittedName>
</protein>
<accession>E4XBA5</accession>
<gene>
    <name evidence="2" type="ORF">GSOID_T00005626001</name>
</gene>
<keyword evidence="3" id="KW-1185">Reference proteome</keyword>
<dbReference type="OrthoDB" id="10604810at2759"/>
<proteinExistence type="predicted"/>
<dbReference type="Proteomes" id="UP000001307">
    <property type="component" value="Unassembled WGS sequence"/>
</dbReference>
<organism evidence="2">
    <name type="scientific">Oikopleura dioica</name>
    <name type="common">Tunicate</name>
    <dbReference type="NCBI Taxonomy" id="34765"/>
    <lineage>
        <taxon>Eukaryota</taxon>
        <taxon>Metazoa</taxon>
        <taxon>Chordata</taxon>
        <taxon>Tunicata</taxon>
        <taxon>Appendicularia</taxon>
        <taxon>Copelata</taxon>
        <taxon>Oikopleuridae</taxon>
        <taxon>Oikopleura</taxon>
    </lineage>
</organism>
<sequence>MKMKISWRRIRRWVACKSKHDDDQPENIVPMNSARARPICSDDVNQACRVLSSRLSMRKESMTPEERATSRLSKISVKSYSSMESVTLSRLDQYYEEQREIVIVKEELIELCDKVIEEYESNELPEMEEEIERPSSVTTMQTLESEMTIPSPVETPREDQPEQQNKSIWQKVTSWPVLGLRRISPELFKSKTPVASPELAIISPTGSTQI</sequence>
<reference evidence="2" key="1">
    <citation type="journal article" date="2010" name="Science">
        <title>Plasticity of animal genome architecture unmasked by rapid evolution of a pelagic tunicate.</title>
        <authorList>
            <person name="Denoeud F."/>
            <person name="Henriet S."/>
            <person name="Mungpakdee S."/>
            <person name="Aury J.M."/>
            <person name="Da Silva C."/>
            <person name="Brinkmann H."/>
            <person name="Mikhaleva J."/>
            <person name="Olsen L.C."/>
            <person name="Jubin C."/>
            <person name="Canestro C."/>
            <person name="Bouquet J.M."/>
            <person name="Danks G."/>
            <person name="Poulain J."/>
            <person name="Campsteijn C."/>
            <person name="Adamski M."/>
            <person name="Cross I."/>
            <person name="Yadetie F."/>
            <person name="Muffato M."/>
            <person name="Louis A."/>
            <person name="Butcher S."/>
            <person name="Tsagkogeorga G."/>
            <person name="Konrad A."/>
            <person name="Singh S."/>
            <person name="Jensen M.F."/>
            <person name="Cong E.H."/>
            <person name="Eikeseth-Otteraa H."/>
            <person name="Noel B."/>
            <person name="Anthouard V."/>
            <person name="Porcel B.M."/>
            <person name="Kachouri-Lafond R."/>
            <person name="Nishino A."/>
            <person name="Ugolini M."/>
            <person name="Chourrout P."/>
            <person name="Nishida H."/>
            <person name="Aasland R."/>
            <person name="Huzurbazar S."/>
            <person name="Westhof E."/>
            <person name="Delsuc F."/>
            <person name="Lehrach H."/>
            <person name="Reinhardt R."/>
            <person name="Weissenbach J."/>
            <person name="Roy S.W."/>
            <person name="Artiguenave F."/>
            <person name="Postlethwait J.H."/>
            <person name="Manak J.R."/>
            <person name="Thompson E.M."/>
            <person name="Jaillon O."/>
            <person name="Du Pasquier L."/>
            <person name="Boudinot P."/>
            <person name="Liberles D.A."/>
            <person name="Volff J.N."/>
            <person name="Philippe H."/>
            <person name="Lenhard B."/>
            <person name="Roest Crollius H."/>
            <person name="Wincker P."/>
            <person name="Chourrout D."/>
        </authorList>
    </citation>
    <scope>NUCLEOTIDE SEQUENCE [LARGE SCALE GENOMIC DNA]</scope>
</reference>
<feature type="region of interest" description="Disordered" evidence="1">
    <location>
        <begin position="147"/>
        <end position="167"/>
    </location>
</feature>
<dbReference type="AlphaFoldDB" id="E4XBA5"/>
<dbReference type="InParanoid" id="E4XBA5"/>